<dbReference type="Pfam" id="PF09623">
    <property type="entry name" value="Cas_NE0113"/>
    <property type="match status" value="1"/>
</dbReference>
<dbReference type="EMBL" id="VXJS01000007">
    <property type="protein sequence ID" value="KAA8675614.1"/>
    <property type="molecule type" value="Genomic_DNA"/>
</dbReference>
<accession>A0A5M9NX23</accession>
<dbReference type="InterPro" id="IPR013413">
    <property type="entry name" value="CRISPR-assoc_prot_NE0113"/>
</dbReference>
<reference evidence="2 3" key="1">
    <citation type="submission" date="2019-09" db="EMBL/GenBank/DDBJ databases">
        <title>Draft genome sequence of various Type strains from the CCUG.</title>
        <authorList>
            <person name="Pineiro-Iglesias B."/>
            <person name="Tunovic T."/>
            <person name="Unosson C."/>
            <person name="Inganas E."/>
            <person name="Ohlen M."/>
            <person name="Cardew S."/>
            <person name="Jensie-Markopoulos S."/>
            <person name="Salva-Serra F."/>
            <person name="Jaen-Luchoro D."/>
            <person name="Karlsson R."/>
            <person name="Svensson-Stadler L."/>
            <person name="Chun J."/>
            <person name="Moore E."/>
        </authorList>
    </citation>
    <scope>NUCLEOTIDE SEQUENCE [LARGE SCALE GENOMIC DNA]</scope>
    <source>
        <strain evidence="2 3">CCUG 56969T</strain>
    </source>
</reference>
<evidence type="ECO:0000313" key="2">
    <source>
        <dbReference type="EMBL" id="KAA8675614.1"/>
    </source>
</evidence>
<protein>
    <submittedName>
        <fullName evidence="2">TIGR02584 family CRISPR-associated protein</fullName>
    </submittedName>
</protein>
<dbReference type="InterPro" id="IPR019092">
    <property type="entry name" value="SSO2081-like_dom"/>
</dbReference>
<keyword evidence="3" id="KW-1185">Reference proteome</keyword>
<gene>
    <name evidence="2" type="ORF">F4W18_13390</name>
</gene>
<dbReference type="CDD" id="cd09741">
    <property type="entry name" value="Csx1_III-U"/>
    <property type="match status" value="1"/>
</dbReference>
<dbReference type="AlphaFoldDB" id="A0A5M9NX23"/>
<proteinExistence type="predicted"/>
<evidence type="ECO:0000259" key="1">
    <source>
        <dbReference type="Pfam" id="PF09623"/>
    </source>
</evidence>
<dbReference type="OrthoDB" id="9805822at2"/>
<evidence type="ECO:0000313" key="3">
    <source>
        <dbReference type="Proteomes" id="UP000322521"/>
    </source>
</evidence>
<dbReference type="NCBIfam" id="TIGR02584">
    <property type="entry name" value="cas_NE0113"/>
    <property type="match status" value="1"/>
</dbReference>
<organism evidence="2 3">
    <name type="scientific">Vibrio gigantis</name>
    <dbReference type="NCBI Taxonomy" id="296199"/>
    <lineage>
        <taxon>Bacteria</taxon>
        <taxon>Pseudomonadati</taxon>
        <taxon>Pseudomonadota</taxon>
        <taxon>Gammaproteobacteria</taxon>
        <taxon>Vibrionales</taxon>
        <taxon>Vibrionaceae</taxon>
        <taxon>Vibrio</taxon>
    </lineage>
</organism>
<comment type="caution">
    <text evidence="2">The sequence shown here is derived from an EMBL/GenBank/DDBJ whole genome shotgun (WGS) entry which is preliminary data.</text>
</comment>
<name>A0A5M9NX23_9VIBR</name>
<sequence length="383" mass="43700">MKNVLVAVTGASPQVLTETVYALYKQGNPMPEEIFVITTENSKQTLIDGFFVKGHWQKLIEDYHLPEIKFDENNIWLIEDEQGNVLSDAKGEADQTIMADFITSKIAQLTQNDDLMIHASIAGGRKTMAFYMGYAMSLYGREQDVLSHVFVDDDYEFTSEFYYPTPYDKHIVGRDKKKVVNTKNANVTLAEIPFVRMRRQVDEAMFTQMNEHSFSKTVSAMNSAAGKDVIVNINTLSKELEVAGISIKLTGKALAIYLFFLTHSDRKETLDRFFEDDVTHTQRYLEILNTIKADVRLYKSMGLEDEGEWRQSPTQVTPKMTKDFVRQSLNGLHKLFEKSLAPHLVEQIKVHSDGLKSGATYSVKQELKIYLDGKRLRTDSLTF</sequence>
<dbReference type="RefSeq" id="WP_086714984.1">
    <property type="nucleotide sequence ID" value="NZ_AP025494.1"/>
</dbReference>
<dbReference type="Proteomes" id="UP000322521">
    <property type="component" value="Unassembled WGS sequence"/>
</dbReference>
<feature type="domain" description="CRISPR system ring nuclease SSO2081-like" evidence="1">
    <location>
        <begin position="12"/>
        <end position="222"/>
    </location>
</feature>